<accession>A0A024RZN6</accession>
<gene>
    <name evidence="4" type="ORF">M419DRAFT_39114</name>
</gene>
<dbReference type="PANTHER" id="PTHR43861:SF1">
    <property type="entry name" value="TRANS-ACONITATE 2-METHYLTRANSFERASE"/>
    <property type="match status" value="1"/>
</dbReference>
<evidence type="ECO:0000313" key="4">
    <source>
        <dbReference type="EMBL" id="ETR97640.1"/>
    </source>
</evidence>
<sequence>MSQYDSIGASYNVLEQLAYRAVEKYNVYTTIKPLLRPGVHVLDLACGTGFYSSHLLAWGAEDVLGVDISSAMLESAVSRLSSEISAGKAQFVLGDGVIPQSFAPDNSRGFFGMVFGAWFLNYASSKDQLVAMFTNISLNLTVDGVFVGVVPYPTNDIQERAKNSEQISLRQYFPRNEYVEELSSGDGWSLRKSVYEEAARLGGLRGKLEWRDETLGTENSEQQFGLTADEWSIRVQNPHLGILVAWKSWFNTGKRTNR</sequence>
<dbReference type="Pfam" id="PF13649">
    <property type="entry name" value="Methyltransf_25"/>
    <property type="match status" value="1"/>
</dbReference>
<dbReference type="CDD" id="cd02440">
    <property type="entry name" value="AdoMet_MTases"/>
    <property type="match status" value="1"/>
</dbReference>
<dbReference type="OrthoDB" id="3647at2759"/>
<proteinExistence type="predicted"/>
<dbReference type="GO" id="GO:0008168">
    <property type="term" value="F:methyltransferase activity"/>
    <property type="evidence" value="ECO:0007669"/>
    <property type="project" value="UniProtKB-KW"/>
</dbReference>
<dbReference type="Gene3D" id="3.40.50.150">
    <property type="entry name" value="Vaccinia Virus protein VP39"/>
    <property type="match status" value="1"/>
</dbReference>
<dbReference type="InterPro" id="IPR029063">
    <property type="entry name" value="SAM-dependent_MTases_sf"/>
</dbReference>
<evidence type="ECO:0000313" key="5">
    <source>
        <dbReference type="Proteomes" id="UP000024376"/>
    </source>
</evidence>
<keyword evidence="2 4" id="KW-0808">Transferase</keyword>
<keyword evidence="1 4" id="KW-0489">Methyltransferase</keyword>
<evidence type="ECO:0000259" key="3">
    <source>
        <dbReference type="Pfam" id="PF13649"/>
    </source>
</evidence>
<evidence type="ECO:0000256" key="2">
    <source>
        <dbReference type="ARBA" id="ARBA00022679"/>
    </source>
</evidence>
<dbReference type="EMBL" id="KI911168">
    <property type="protein sequence ID" value="ETR97640.1"/>
    <property type="molecule type" value="Genomic_DNA"/>
</dbReference>
<dbReference type="HOGENOM" id="CLU_049749_3_1_1"/>
<dbReference type="Proteomes" id="UP000024376">
    <property type="component" value="Unassembled WGS sequence"/>
</dbReference>
<dbReference type="GO" id="GO:0032259">
    <property type="term" value="P:methylation"/>
    <property type="evidence" value="ECO:0007669"/>
    <property type="project" value="UniProtKB-KW"/>
</dbReference>
<reference evidence="5" key="1">
    <citation type="journal article" date="2013" name="Ind. Biotechnol.">
        <title>Comparative genomics analysis of Trichoderma reesei strains.</title>
        <authorList>
            <person name="Koike H."/>
            <person name="Aerts A."/>
            <person name="LaButti K."/>
            <person name="Grigoriev I.V."/>
            <person name="Baker S.E."/>
        </authorList>
    </citation>
    <scope>NUCLEOTIDE SEQUENCE [LARGE SCALE GENOMIC DNA]</scope>
    <source>
        <strain evidence="5">ATCC 56765 / BCRC 32924 / NRRL 11460 / Rut C-30</strain>
    </source>
</reference>
<dbReference type="PANTHER" id="PTHR43861">
    <property type="entry name" value="TRANS-ACONITATE 2-METHYLTRANSFERASE-RELATED"/>
    <property type="match status" value="1"/>
</dbReference>
<dbReference type="InterPro" id="IPR041698">
    <property type="entry name" value="Methyltransf_25"/>
</dbReference>
<dbReference type="AlphaFoldDB" id="A0A024RZN6"/>
<dbReference type="KEGG" id="trr:M419DRAFT_39114"/>
<name>A0A024RZN6_HYPJR</name>
<organism evidence="4 5">
    <name type="scientific">Hypocrea jecorina (strain ATCC 56765 / BCRC 32924 / NRRL 11460 / Rut C-30)</name>
    <name type="common">Trichoderma reesei</name>
    <dbReference type="NCBI Taxonomy" id="1344414"/>
    <lineage>
        <taxon>Eukaryota</taxon>
        <taxon>Fungi</taxon>
        <taxon>Dikarya</taxon>
        <taxon>Ascomycota</taxon>
        <taxon>Pezizomycotina</taxon>
        <taxon>Sordariomycetes</taxon>
        <taxon>Hypocreomycetidae</taxon>
        <taxon>Hypocreales</taxon>
        <taxon>Hypocreaceae</taxon>
        <taxon>Trichoderma</taxon>
    </lineage>
</organism>
<dbReference type="SUPFAM" id="SSF53335">
    <property type="entry name" value="S-adenosyl-L-methionine-dependent methyltransferases"/>
    <property type="match status" value="1"/>
</dbReference>
<evidence type="ECO:0000256" key="1">
    <source>
        <dbReference type="ARBA" id="ARBA00022603"/>
    </source>
</evidence>
<protein>
    <submittedName>
        <fullName evidence="4">Putative methyltransferase</fullName>
    </submittedName>
</protein>
<feature type="domain" description="Methyltransferase" evidence="3">
    <location>
        <begin position="41"/>
        <end position="137"/>
    </location>
</feature>